<dbReference type="InterPro" id="IPR037185">
    <property type="entry name" value="EmrE-like"/>
</dbReference>
<evidence type="ECO:0000256" key="6">
    <source>
        <dbReference type="SAM" id="Phobius"/>
    </source>
</evidence>
<feature type="transmembrane region" description="Helical" evidence="6">
    <location>
        <begin position="157"/>
        <end position="176"/>
    </location>
</feature>
<keyword evidence="3 6" id="KW-0812">Transmembrane</keyword>
<dbReference type="PANTHER" id="PTHR32322:SF2">
    <property type="entry name" value="EAMA DOMAIN-CONTAINING PROTEIN"/>
    <property type="match status" value="1"/>
</dbReference>
<dbReference type="Gene3D" id="1.10.3730.20">
    <property type="match status" value="1"/>
</dbReference>
<evidence type="ECO:0000256" key="4">
    <source>
        <dbReference type="ARBA" id="ARBA00022989"/>
    </source>
</evidence>
<comment type="similarity">
    <text evidence="2">Belongs to the EamA transporter family.</text>
</comment>
<evidence type="ECO:0000256" key="2">
    <source>
        <dbReference type="ARBA" id="ARBA00007362"/>
    </source>
</evidence>
<dbReference type="AlphaFoldDB" id="A0A9E6XV86"/>
<dbReference type="KEGG" id="sbae:DSM104329_01192"/>
<gene>
    <name evidence="8" type="ORF">DSM104329_01192</name>
</gene>
<feature type="transmembrane region" description="Helical" evidence="6">
    <location>
        <begin position="197"/>
        <end position="214"/>
    </location>
</feature>
<dbReference type="Pfam" id="PF00892">
    <property type="entry name" value="EamA"/>
    <property type="match status" value="2"/>
</dbReference>
<evidence type="ECO:0000313" key="8">
    <source>
        <dbReference type="EMBL" id="UGS34810.1"/>
    </source>
</evidence>
<feature type="transmembrane region" description="Helical" evidence="6">
    <location>
        <begin position="39"/>
        <end position="64"/>
    </location>
</feature>
<protein>
    <recommendedName>
        <fullName evidence="7">EamA domain-containing protein</fullName>
    </recommendedName>
</protein>
<evidence type="ECO:0000256" key="3">
    <source>
        <dbReference type="ARBA" id="ARBA00022692"/>
    </source>
</evidence>
<feature type="domain" description="EamA" evidence="7">
    <location>
        <begin position="158"/>
        <end position="295"/>
    </location>
</feature>
<feature type="transmembrane region" description="Helical" evidence="6">
    <location>
        <begin position="12"/>
        <end position="33"/>
    </location>
</feature>
<keyword evidence="4 6" id="KW-1133">Transmembrane helix</keyword>
<sequence>MGEPRSSSESGHGPLLGLIVLWALATGSSFVFLHGAQRGLGYMVVLDLALWVAALSLGVARLALGDRSPPLPRRAFGRQVVLVLVTTCAAYTLISWAQSRSSATTTLIVVATVPLFGAVLARLTPPHEAVSRMGAAGLLVGLAGVAIVAGGPGDATAAGLIAVVLATVCFAGGFVVGKRLCEEAGGQSSLGLAFRHVWLAAAVLTPPAVVQAAATTQDVTAVNLLYVLGLGVIGFGYVYFMYYLVLRRTTVAHASLVSYLQPVVGILLAWMLLDEGIRGAQFAGIALILVSVAIVDAVRRRESMAAAPPPSPAGR</sequence>
<reference evidence="8" key="1">
    <citation type="journal article" date="2022" name="Int. J. Syst. Evol. Microbiol.">
        <title>Pseudomonas aegrilactucae sp. nov. and Pseudomonas morbosilactucae sp. nov., pathogens causing bacterial rot of lettuce in Japan.</title>
        <authorList>
            <person name="Sawada H."/>
            <person name="Fujikawa T."/>
            <person name="Satou M."/>
        </authorList>
    </citation>
    <scope>NUCLEOTIDE SEQUENCE</scope>
    <source>
        <strain evidence="8">0166_1</strain>
    </source>
</reference>
<dbReference type="SUPFAM" id="SSF103481">
    <property type="entry name" value="Multidrug resistance efflux transporter EmrE"/>
    <property type="match status" value="2"/>
</dbReference>
<dbReference type="Proteomes" id="UP001162834">
    <property type="component" value="Chromosome"/>
</dbReference>
<dbReference type="InterPro" id="IPR050638">
    <property type="entry name" value="AA-Vitamin_Transporters"/>
</dbReference>
<feature type="transmembrane region" description="Helical" evidence="6">
    <location>
        <begin position="279"/>
        <end position="298"/>
    </location>
</feature>
<organism evidence="8 9">
    <name type="scientific">Capillimicrobium parvum</name>
    <dbReference type="NCBI Taxonomy" id="2884022"/>
    <lineage>
        <taxon>Bacteria</taxon>
        <taxon>Bacillati</taxon>
        <taxon>Actinomycetota</taxon>
        <taxon>Thermoleophilia</taxon>
        <taxon>Solirubrobacterales</taxon>
        <taxon>Capillimicrobiaceae</taxon>
        <taxon>Capillimicrobium</taxon>
    </lineage>
</organism>
<feature type="transmembrane region" description="Helical" evidence="6">
    <location>
        <begin position="133"/>
        <end position="151"/>
    </location>
</feature>
<feature type="transmembrane region" description="Helical" evidence="6">
    <location>
        <begin position="220"/>
        <end position="244"/>
    </location>
</feature>
<feature type="domain" description="EamA" evidence="7">
    <location>
        <begin position="18"/>
        <end position="148"/>
    </location>
</feature>
<feature type="transmembrane region" description="Helical" evidence="6">
    <location>
        <begin position="103"/>
        <end position="121"/>
    </location>
</feature>
<dbReference type="RefSeq" id="WP_259314476.1">
    <property type="nucleotide sequence ID" value="NZ_CP087164.1"/>
</dbReference>
<keyword evidence="9" id="KW-1185">Reference proteome</keyword>
<evidence type="ECO:0000313" key="9">
    <source>
        <dbReference type="Proteomes" id="UP001162834"/>
    </source>
</evidence>
<dbReference type="PANTHER" id="PTHR32322">
    <property type="entry name" value="INNER MEMBRANE TRANSPORTER"/>
    <property type="match status" value="1"/>
</dbReference>
<proteinExistence type="inferred from homology"/>
<dbReference type="InterPro" id="IPR000620">
    <property type="entry name" value="EamA_dom"/>
</dbReference>
<name>A0A9E6XV86_9ACTN</name>
<evidence type="ECO:0000259" key="7">
    <source>
        <dbReference type="Pfam" id="PF00892"/>
    </source>
</evidence>
<evidence type="ECO:0000256" key="1">
    <source>
        <dbReference type="ARBA" id="ARBA00004141"/>
    </source>
</evidence>
<feature type="transmembrane region" description="Helical" evidence="6">
    <location>
        <begin position="256"/>
        <end position="273"/>
    </location>
</feature>
<accession>A0A9E6XV86</accession>
<dbReference type="GO" id="GO:0016020">
    <property type="term" value="C:membrane"/>
    <property type="evidence" value="ECO:0007669"/>
    <property type="project" value="UniProtKB-SubCell"/>
</dbReference>
<keyword evidence="5 6" id="KW-0472">Membrane</keyword>
<feature type="transmembrane region" description="Helical" evidence="6">
    <location>
        <begin position="76"/>
        <end position="97"/>
    </location>
</feature>
<comment type="subcellular location">
    <subcellularLocation>
        <location evidence="1">Membrane</location>
        <topology evidence="1">Multi-pass membrane protein</topology>
    </subcellularLocation>
</comment>
<evidence type="ECO:0000256" key="5">
    <source>
        <dbReference type="ARBA" id="ARBA00023136"/>
    </source>
</evidence>
<dbReference type="EMBL" id="CP087164">
    <property type="protein sequence ID" value="UGS34810.1"/>
    <property type="molecule type" value="Genomic_DNA"/>
</dbReference>